<dbReference type="Gene3D" id="3.30.70.60">
    <property type="match status" value="1"/>
</dbReference>
<dbReference type="Proteomes" id="UP001058364">
    <property type="component" value="Chromosome"/>
</dbReference>
<feature type="compositionally biased region" description="Basic residues" evidence="5">
    <location>
        <begin position="94"/>
        <end position="105"/>
    </location>
</feature>
<dbReference type="RefSeq" id="WP_036450217.1">
    <property type="nucleotide sequence ID" value="NZ_CP103423.1"/>
</dbReference>
<dbReference type="NCBIfam" id="TIGR00166">
    <property type="entry name" value="S6"/>
    <property type="match status" value="1"/>
</dbReference>
<dbReference type="CDD" id="cd00473">
    <property type="entry name" value="bS6"/>
    <property type="match status" value="1"/>
</dbReference>
<dbReference type="GO" id="GO:0005840">
    <property type="term" value="C:ribosome"/>
    <property type="evidence" value="ECO:0007669"/>
    <property type="project" value="UniProtKB-KW"/>
</dbReference>
<dbReference type="InterPro" id="IPR035980">
    <property type="entry name" value="Ribosomal_bS6_sf"/>
</dbReference>
<evidence type="ECO:0000313" key="6">
    <source>
        <dbReference type="EMBL" id="UWD33986.1"/>
    </source>
</evidence>
<keyword evidence="4" id="KW-0687">Ribonucleoprotein</keyword>
<comment type="function">
    <text evidence="2 4">Binds together with bS18 to 16S ribosomal RNA.</text>
</comment>
<dbReference type="InterPro" id="IPR000529">
    <property type="entry name" value="Ribosomal_bS6"/>
</dbReference>
<feature type="compositionally biased region" description="Basic and acidic residues" evidence="5">
    <location>
        <begin position="125"/>
        <end position="144"/>
    </location>
</feature>
<reference evidence="6" key="1">
    <citation type="submission" date="2022-08" db="EMBL/GenBank/DDBJ databases">
        <title>Complete genome sequence of Mycoplasma molare type strain H 542.</title>
        <authorList>
            <person name="Spergser J."/>
        </authorList>
    </citation>
    <scope>NUCLEOTIDE SEQUENCE</scope>
    <source>
        <strain evidence="6">H 542</strain>
    </source>
</reference>
<dbReference type="HAMAP" id="MF_00360">
    <property type="entry name" value="Ribosomal_bS6"/>
    <property type="match status" value="1"/>
</dbReference>
<protein>
    <recommendedName>
        <fullName evidence="3 4">Small ribosomal subunit protein bS6</fullName>
    </recommendedName>
</protein>
<proteinExistence type="inferred from homology"/>
<keyword evidence="7" id="KW-1185">Reference proteome</keyword>
<evidence type="ECO:0000256" key="5">
    <source>
        <dbReference type="SAM" id="MobiDB-lite"/>
    </source>
</evidence>
<dbReference type="SUPFAM" id="SSF54995">
    <property type="entry name" value="Ribosomal protein S6"/>
    <property type="match status" value="1"/>
</dbReference>
<organism evidence="6 7">
    <name type="scientific">Mesomycoplasma molare</name>
    <dbReference type="NCBI Taxonomy" id="171288"/>
    <lineage>
        <taxon>Bacteria</taxon>
        <taxon>Bacillati</taxon>
        <taxon>Mycoplasmatota</taxon>
        <taxon>Mycoplasmoidales</taxon>
        <taxon>Metamycoplasmataceae</taxon>
        <taxon>Mesomycoplasma</taxon>
    </lineage>
</organism>
<keyword evidence="4" id="KW-0699">rRNA-binding</keyword>
<keyword evidence="4 6" id="KW-0689">Ribosomal protein</keyword>
<name>A0ABY5TWM0_9BACT</name>
<dbReference type="InterPro" id="IPR014717">
    <property type="entry name" value="Transl_elong_EF1B/ribsomal_bS6"/>
</dbReference>
<comment type="similarity">
    <text evidence="1 4">Belongs to the bacterial ribosomal protein bS6 family.</text>
</comment>
<feature type="region of interest" description="Disordered" evidence="5">
    <location>
        <begin position="92"/>
        <end position="144"/>
    </location>
</feature>
<evidence type="ECO:0000256" key="4">
    <source>
        <dbReference type="HAMAP-Rule" id="MF_00360"/>
    </source>
</evidence>
<keyword evidence="4" id="KW-0694">RNA-binding</keyword>
<dbReference type="EMBL" id="CP103423">
    <property type="protein sequence ID" value="UWD33986.1"/>
    <property type="molecule type" value="Genomic_DNA"/>
</dbReference>
<dbReference type="InterPro" id="IPR020814">
    <property type="entry name" value="Ribosomal_S6_plastid/chlpt"/>
</dbReference>
<sequence>MAKYEIMLILAPTEEVSLAEKIAKEVFKDGVKTVEKLERTELAYPINKSKTGTFVLINVESEKSIVAEFTRRTNIEKTIWRSLVVNLDSERGLNRKTKPKRRKLNSFKSNQFVKENNLNNSEKIQNTEESKVRKPRVKKTETEK</sequence>
<accession>A0ABY5TWM0</accession>
<feature type="compositionally biased region" description="Polar residues" evidence="5">
    <location>
        <begin position="106"/>
        <end position="124"/>
    </location>
</feature>
<gene>
    <name evidence="4 6" type="primary">rpsF</name>
    <name evidence="6" type="ORF">NX772_02660</name>
</gene>
<evidence type="ECO:0000256" key="2">
    <source>
        <dbReference type="ARBA" id="ARBA00035104"/>
    </source>
</evidence>
<evidence type="ECO:0000313" key="7">
    <source>
        <dbReference type="Proteomes" id="UP001058364"/>
    </source>
</evidence>
<evidence type="ECO:0000256" key="3">
    <source>
        <dbReference type="ARBA" id="ARBA00035294"/>
    </source>
</evidence>
<dbReference type="Pfam" id="PF01250">
    <property type="entry name" value="Ribosomal_S6"/>
    <property type="match status" value="1"/>
</dbReference>
<evidence type="ECO:0000256" key="1">
    <source>
        <dbReference type="ARBA" id="ARBA00009512"/>
    </source>
</evidence>